<dbReference type="InterPro" id="IPR051553">
    <property type="entry name" value="Ran_GTPase-activating"/>
</dbReference>
<sequence length="568" mass="59533">MPPKASTRTRKSTGSTSTRASSTTKRASMGSSASSRKRVAPEGEDTKGKRMRTSTLNVAPAPVPALHASDFEAGKAGVRSMGALFATQQALSSTTSDHVVARKLFVWGTGEAGQLSLGGPDDDNINKLTKPKPFGNKALSVQTDAGELGVGGAEMIAAGGMHTLVIDANGRILSCGSDDHGTLGREYRESDASVDEDECYYVLRPVDGISPDGKNAAPGKDGRVVQFRATRAAASDGCSVALDAEGRLMTWGHFKDAEGKVCFSDTDANGAPKEQWSPVALAALENERFAQVACGENHVLALTLDGRVYSWGLNSMSQLGRFANIYHIRARYEKRDPPASMLLTPAVIPELKNITHIACGLNASFAVDADGRVFAWGLNTRGQTGTGLKKTTVTRPTRIKALEPSHVGGAHVVQIAGGEFHTAFLLSNGQVWICGDSDEGKLGLSSTHEIFQNAQDGSPVLLRSPVQVPMPQPPSHASANAKNVDGSTSIIGIAAGMRFTFALAADGTLYSWGTTSDEAMGQPAEQWGEDQSKATPSPVPMPGEPGAWSIVSVATAGQHSLALAARAP</sequence>
<feature type="repeat" description="RCC1" evidence="3">
    <location>
        <begin position="246"/>
        <end position="305"/>
    </location>
</feature>
<protein>
    <recommendedName>
        <fullName evidence="5">RCC1-like domain-containing protein</fullName>
    </recommendedName>
</protein>
<dbReference type="STRING" id="77020.A0A0N0RRV4"/>
<keyword evidence="2" id="KW-0677">Repeat</keyword>
<dbReference type="AlphaFoldDB" id="A0A0N0RRV4"/>
<evidence type="ECO:0000256" key="2">
    <source>
        <dbReference type="ARBA" id="ARBA00022737"/>
    </source>
</evidence>
<dbReference type="GO" id="GO:0005085">
    <property type="term" value="F:guanyl-nucleotide exchange factor activity"/>
    <property type="evidence" value="ECO:0007669"/>
    <property type="project" value="TreeGrafter"/>
</dbReference>
<evidence type="ECO:0000256" key="3">
    <source>
        <dbReference type="PROSITE-ProRule" id="PRU00235"/>
    </source>
</evidence>
<dbReference type="RefSeq" id="XP_017990277.1">
    <property type="nucleotide sequence ID" value="XM_018134900.1"/>
</dbReference>
<feature type="repeat" description="RCC1" evidence="3">
    <location>
        <begin position="102"/>
        <end position="169"/>
    </location>
</feature>
<evidence type="ECO:0000259" key="5">
    <source>
        <dbReference type="Pfam" id="PF25390"/>
    </source>
</evidence>
<gene>
    <name evidence="6" type="ORF">Malapachy_0379</name>
</gene>
<comment type="caution">
    <text evidence="6">The sequence shown here is derived from an EMBL/GenBank/DDBJ whole genome shotgun (WGS) entry which is preliminary data.</text>
</comment>
<accession>A0A0N0RRV4</accession>
<dbReference type="InterPro" id="IPR000408">
    <property type="entry name" value="Reg_chr_condens"/>
</dbReference>
<dbReference type="OrthoDB" id="61110at2759"/>
<keyword evidence="7" id="KW-1185">Reference proteome</keyword>
<evidence type="ECO:0000256" key="4">
    <source>
        <dbReference type="SAM" id="MobiDB-lite"/>
    </source>
</evidence>
<feature type="repeat" description="RCC1" evidence="3">
    <location>
        <begin position="306"/>
        <end position="370"/>
    </location>
</feature>
<dbReference type="InterPro" id="IPR058923">
    <property type="entry name" value="RCC1-like_dom"/>
</dbReference>
<dbReference type="Pfam" id="PF25390">
    <property type="entry name" value="WD40_RLD"/>
    <property type="match status" value="1"/>
</dbReference>
<feature type="compositionally biased region" description="Low complexity" evidence="4">
    <location>
        <begin position="1"/>
        <end position="28"/>
    </location>
</feature>
<evidence type="ECO:0000313" key="6">
    <source>
        <dbReference type="EMBL" id="KOS12645.1"/>
    </source>
</evidence>
<feature type="region of interest" description="Disordered" evidence="4">
    <location>
        <begin position="516"/>
        <end position="546"/>
    </location>
</feature>
<proteinExistence type="predicted"/>
<dbReference type="SUPFAM" id="SSF50985">
    <property type="entry name" value="RCC1/BLIP-II"/>
    <property type="match status" value="1"/>
</dbReference>
<dbReference type="PRINTS" id="PR00633">
    <property type="entry name" value="RCCNDNSATION"/>
</dbReference>
<dbReference type="PANTHER" id="PTHR45982">
    <property type="entry name" value="REGULATOR OF CHROMOSOME CONDENSATION"/>
    <property type="match status" value="1"/>
</dbReference>
<feature type="repeat" description="RCC1" evidence="3">
    <location>
        <begin position="507"/>
        <end position="566"/>
    </location>
</feature>
<dbReference type="Gene3D" id="2.130.10.30">
    <property type="entry name" value="Regulator of chromosome condensation 1/beta-lactamase-inhibitor protein II"/>
    <property type="match status" value="1"/>
</dbReference>
<dbReference type="PROSITE" id="PS50012">
    <property type="entry name" value="RCC1_3"/>
    <property type="match status" value="6"/>
</dbReference>
<dbReference type="PANTHER" id="PTHR45982:SF1">
    <property type="entry name" value="REGULATOR OF CHROMOSOME CONDENSATION"/>
    <property type="match status" value="1"/>
</dbReference>
<dbReference type="GeneID" id="28726775"/>
<organism evidence="6 7">
    <name type="scientific">Malassezia pachydermatis</name>
    <dbReference type="NCBI Taxonomy" id="77020"/>
    <lineage>
        <taxon>Eukaryota</taxon>
        <taxon>Fungi</taxon>
        <taxon>Dikarya</taxon>
        <taxon>Basidiomycota</taxon>
        <taxon>Ustilaginomycotina</taxon>
        <taxon>Malasseziomycetes</taxon>
        <taxon>Malasseziales</taxon>
        <taxon>Malasseziaceae</taxon>
        <taxon>Malassezia</taxon>
    </lineage>
</organism>
<feature type="repeat" description="RCC1" evidence="3">
    <location>
        <begin position="429"/>
        <end position="506"/>
    </location>
</feature>
<feature type="domain" description="RCC1-like" evidence="5">
    <location>
        <begin position="103"/>
        <end position="562"/>
    </location>
</feature>
<feature type="region of interest" description="Disordered" evidence="4">
    <location>
        <begin position="1"/>
        <end position="55"/>
    </location>
</feature>
<dbReference type="InterPro" id="IPR009091">
    <property type="entry name" value="RCC1/BLIP-II"/>
</dbReference>
<feature type="repeat" description="RCC1" evidence="3">
    <location>
        <begin position="371"/>
        <end position="428"/>
    </location>
</feature>
<dbReference type="GO" id="GO:0005737">
    <property type="term" value="C:cytoplasm"/>
    <property type="evidence" value="ECO:0007669"/>
    <property type="project" value="TreeGrafter"/>
</dbReference>
<evidence type="ECO:0000256" key="1">
    <source>
        <dbReference type="ARBA" id="ARBA00022658"/>
    </source>
</evidence>
<dbReference type="PROSITE" id="PS00626">
    <property type="entry name" value="RCC1_2"/>
    <property type="match status" value="2"/>
</dbReference>
<dbReference type="EMBL" id="LGAV01000010">
    <property type="protein sequence ID" value="KOS12645.1"/>
    <property type="molecule type" value="Genomic_DNA"/>
</dbReference>
<name>A0A0N0RRV4_9BASI</name>
<evidence type="ECO:0000313" key="7">
    <source>
        <dbReference type="Proteomes" id="UP000037751"/>
    </source>
</evidence>
<feature type="compositionally biased region" description="Basic and acidic residues" evidence="4">
    <location>
        <begin position="39"/>
        <end position="48"/>
    </location>
</feature>
<dbReference type="Proteomes" id="UP000037751">
    <property type="component" value="Unassembled WGS sequence"/>
</dbReference>
<reference evidence="6 7" key="1">
    <citation type="submission" date="2015-07" db="EMBL/GenBank/DDBJ databases">
        <title>Draft Genome Sequence of Malassezia furfur CBS1878 and Malassezia pachydermatis CBS1879.</title>
        <authorList>
            <person name="Triana S."/>
            <person name="Ohm R."/>
            <person name="Gonzalez A."/>
            <person name="DeCock H."/>
            <person name="Restrepo S."/>
            <person name="Celis A."/>
        </authorList>
    </citation>
    <scope>NUCLEOTIDE SEQUENCE [LARGE SCALE GENOMIC DNA]</scope>
    <source>
        <strain evidence="6 7">CBS 1879</strain>
    </source>
</reference>
<keyword evidence="1" id="KW-0344">Guanine-nucleotide releasing factor</keyword>
<dbReference type="VEuPathDB" id="FungiDB:Malapachy_0379"/>